<feature type="non-terminal residue" evidence="1">
    <location>
        <position position="1"/>
    </location>
</feature>
<dbReference type="Proteomes" id="UP000190064">
    <property type="component" value="Unassembled WGS sequence"/>
</dbReference>
<proteinExistence type="predicted"/>
<dbReference type="EMBL" id="MTSD02000078">
    <property type="protein sequence ID" value="OOV85802.1"/>
    <property type="molecule type" value="Genomic_DNA"/>
</dbReference>
<accession>A0A1T1H7I2</accession>
<evidence type="ECO:0000313" key="2">
    <source>
        <dbReference type="Proteomes" id="UP000190064"/>
    </source>
</evidence>
<protein>
    <submittedName>
        <fullName evidence="1">Uncharacterized protein</fullName>
    </submittedName>
</protein>
<organism evidence="1 2">
    <name type="scientific">Oceanospirillum linum</name>
    <dbReference type="NCBI Taxonomy" id="966"/>
    <lineage>
        <taxon>Bacteria</taxon>
        <taxon>Pseudomonadati</taxon>
        <taxon>Pseudomonadota</taxon>
        <taxon>Gammaproteobacteria</taxon>
        <taxon>Oceanospirillales</taxon>
        <taxon>Oceanospirillaceae</taxon>
        <taxon>Oceanospirillum</taxon>
    </lineage>
</organism>
<gene>
    <name evidence="1" type="ORF">BTA35_0216730</name>
</gene>
<reference evidence="1" key="1">
    <citation type="submission" date="2017-02" db="EMBL/GenBank/DDBJ databases">
        <title>Draft Genome Sequence of the Salt Water Bacterium Oceanospirillum linum ATCC 11336.</title>
        <authorList>
            <person name="Trachtenberg A.M."/>
            <person name="Carney J.G."/>
            <person name="Linnane J.D."/>
            <person name="Rheaume B.A."/>
            <person name="Pitts N.L."/>
            <person name="Mykles D.L."/>
            <person name="Maclea K.S."/>
        </authorList>
    </citation>
    <scope>NUCLEOTIDE SEQUENCE [LARGE SCALE GENOMIC DNA]</scope>
    <source>
        <strain evidence="1">ATCC 11336</strain>
    </source>
</reference>
<keyword evidence="2" id="KW-1185">Reference proteome</keyword>
<name>A0A1T1H7I2_OCELI</name>
<comment type="caution">
    <text evidence="1">The sequence shown here is derived from an EMBL/GenBank/DDBJ whole genome shotgun (WGS) entry which is preliminary data.</text>
</comment>
<evidence type="ECO:0000313" key="1">
    <source>
        <dbReference type="EMBL" id="OOV85802.1"/>
    </source>
</evidence>
<dbReference type="AlphaFoldDB" id="A0A1T1H7I2"/>
<sequence>QPVARSWDMRMANEALLAAERFADIFEILRVHPCSRRGRNRIEFASGHAGAFERAPMRRRQLFETTFDDLVQHRWNLESQFGR</sequence>